<dbReference type="KEGG" id="slx:SLAV_29105"/>
<dbReference type="Proteomes" id="UP000231791">
    <property type="component" value="Chromosome"/>
</dbReference>
<keyword evidence="2" id="KW-0032">Aminotransferase</keyword>
<keyword evidence="2" id="KW-0808">Transferase</keyword>
<dbReference type="InterPro" id="IPR050571">
    <property type="entry name" value="Class-IV_PLP-Dep_Aminotrnsfr"/>
</dbReference>
<dbReference type="Pfam" id="PF01063">
    <property type="entry name" value="Aminotran_4"/>
    <property type="match status" value="1"/>
</dbReference>
<dbReference type="PANTHER" id="PTHR42743:SF11">
    <property type="entry name" value="AMINODEOXYCHORISMATE LYASE"/>
    <property type="match status" value="1"/>
</dbReference>
<sequence>MLPFDQRTGQIWLDGGLVEWADAKLHVLTHGLHYASSVFEGVRVYAGAPFMLREHIARLRTSARILDFDLEHDDETLHRATLDVVAAAGITEGYIRMNAWRGSEVIQTAALKTSVHTSVAAWEIPAGYYAAADALRTGISLVTADYRRPSPEYAPVKSKAAGNYMIGTVSKNHALRAGFDDAMLLDDRGHIVEATGAHIFFTRGGTLHTPTTRCTIDGITRACVLAIAGHEGIPYEIGDLGPEFVAEADGAFICGTACEILPVARIDDHHYDLRGNEVIGRLVTGYHDLIAGRSPVEVPHAWGR</sequence>
<keyword evidence="3" id="KW-1185">Reference proteome</keyword>
<organism evidence="2 3">
    <name type="scientific">Streptomyces lavendulae subsp. lavendulae</name>
    <dbReference type="NCBI Taxonomy" id="58340"/>
    <lineage>
        <taxon>Bacteria</taxon>
        <taxon>Bacillati</taxon>
        <taxon>Actinomycetota</taxon>
        <taxon>Actinomycetes</taxon>
        <taxon>Kitasatosporales</taxon>
        <taxon>Streptomycetaceae</taxon>
        <taxon>Streptomyces</taxon>
    </lineage>
</organism>
<dbReference type="InterPro" id="IPR043132">
    <property type="entry name" value="BCAT-like_C"/>
</dbReference>
<reference evidence="2 3" key="1">
    <citation type="submission" date="2017-11" db="EMBL/GenBank/DDBJ databases">
        <title>Complete genome sequence of Streptomyces lavendulae subsp. lavendulae CCM 3239 (formerly 'Streptomyces aureofaciens CCM 3239'), the producer of the angucycline-type antibiotic auricin.</title>
        <authorList>
            <person name="Busche T."/>
            <person name="Novakova R."/>
            <person name="Al'Dilaimi A."/>
            <person name="Homerova D."/>
            <person name="Feckova L."/>
            <person name="Rezuchova B."/>
            <person name="Mingyar E."/>
            <person name="Csolleiova D."/>
            <person name="Bekeova C."/>
            <person name="Winkler A."/>
            <person name="Sevcikova B."/>
            <person name="Kalinowski J."/>
            <person name="Kormanec J."/>
            <person name="Ruckert C."/>
        </authorList>
    </citation>
    <scope>NUCLEOTIDE SEQUENCE [LARGE SCALE GENOMIC DNA]</scope>
    <source>
        <strain evidence="2 3">CCM 3239</strain>
    </source>
</reference>
<dbReference type="Gene3D" id="3.30.470.10">
    <property type="match status" value="1"/>
</dbReference>
<dbReference type="EMBL" id="CP024985">
    <property type="protein sequence ID" value="ATZ27607.1"/>
    <property type="molecule type" value="Genomic_DNA"/>
</dbReference>
<accession>A0A2K8PLI8</accession>
<dbReference type="AlphaFoldDB" id="A0A2K8PLI8"/>
<dbReference type="CDD" id="cd00449">
    <property type="entry name" value="PLPDE_IV"/>
    <property type="match status" value="1"/>
</dbReference>
<name>A0A2K8PLI8_STRLA</name>
<proteinExistence type="inferred from homology"/>
<comment type="similarity">
    <text evidence="1">Belongs to the class-IV pyridoxal-phosphate-dependent aminotransferase family.</text>
</comment>
<dbReference type="InterPro" id="IPR043131">
    <property type="entry name" value="BCAT-like_N"/>
</dbReference>
<dbReference type="PANTHER" id="PTHR42743">
    <property type="entry name" value="AMINO-ACID AMINOTRANSFERASE"/>
    <property type="match status" value="1"/>
</dbReference>
<dbReference type="InterPro" id="IPR001544">
    <property type="entry name" value="Aminotrans_IV"/>
</dbReference>
<dbReference type="GO" id="GO:0046394">
    <property type="term" value="P:carboxylic acid biosynthetic process"/>
    <property type="evidence" value="ECO:0007669"/>
    <property type="project" value="UniProtKB-ARBA"/>
</dbReference>
<dbReference type="Gene3D" id="3.20.10.10">
    <property type="entry name" value="D-amino Acid Aminotransferase, subunit A, domain 2"/>
    <property type="match status" value="1"/>
</dbReference>
<evidence type="ECO:0000256" key="1">
    <source>
        <dbReference type="ARBA" id="ARBA00009320"/>
    </source>
</evidence>
<gene>
    <name evidence="2" type="primary">ilvE2</name>
    <name evidence="2" type="ORF">SLAV_29105</name>
</gene>
<dbReference type="SUPFAM" id="SSF56752">
    <property type="entry name" value="D-aminoacid aminotransferase-like PLP-dependent enzymes"/>
    <property type="match status" value="1"/>
</dbReference>
<dbReference type="InterPro" id="IPR036038">
    <property type="entry name" value="Aminotransferase-like"/>
</dbReference>
<dbReference type="OrthoDB" id="9804984at2"/>
<evidence type="ECO:0000313" key="3">
    <source>
        <dbReference type="Proteomes" id="UP000231791"/>
    </source>
</evidence>
<dbReference type="GO" id="GO:0004084">
    <property type="term" value="F:branched-chain-amino-acid transaminase activity"/>
    <property type="evidence" value="ECO:0007669"/>
    <property type="project" value="UniProtKB-EC"/>
</dbReference>
<evidence type="ECO:0000313" key="2">
    <source>
        <dbReference type="EMBL" id="ATZ27607.1"/>
    </source>
</evidence>
<protein>
    <submittedName>
        <fullName evidence="2">Branched-chain-amino-acid aminotransferase</fullName>
        <ecNumber evidence="2">2.6.1.42</ecNumber>
    </submittedName>
</protein>
<dbReference type="GO" id="GO:0005829">
    <property type="term" value="C:cytosol"/>
    <property type="evidence" value="ECO:0007669"/>
    <property type="project" value="TreeGrafter"/>
</dbReference>
<dbReference type="EC" id="2.6.1.42" evidence="2"/>